<dbReference type="InterPro" id="IPR014710">
    <property type="entry name" value="RmlC-like_jellyroll"/>
</dbReference>
<proteinExistence type="predicted"/>
<evidence type="ECO:0000313" key="4">
    <source>
        <dbReference type="EMBL" id="RLV81320.1"/>
    </source>
</evidence>
<protein>
    <recommendedName>
        <fullName evidence="6">ROK family transcriptional regulator</fullName>
    </recommendedName>
</protein>
<dbReference type="InterPro" id="IPR051804">
    <property type="entry name" value="Carb_Metab_Reg_Kinase/Isom"/>
</dbReference>
<gene>
    <name evidence="4" type="ORF">D3C57_123085</name>
</gene>
<dbReference type="EMBL" id="QYCY01000001">
    <property type="protein sequence ID" value="RLV81320.1"/>
    <property type="molecule type" value="Genomic_DNA"/>
</dbReference>
<evidence type="ECO:0008006" key="6">
    <source>
        <dbReference type="Google" id="ProtNLM"/>
    </source>
</evidence>
<dbReference type="CDD" id="cd07010">
    <property type="entry name" value="cupin_PMI_type_I_N_bac"/>
    <property type="match status" value="1"/>
</dbReference>
<dbReference type="SUPFAM" id="SSF51182">
    <property type="entry name" value="RmlC-like cupins"/>
    <property type="match status" value="1"/>
</dbReference>
<name>A0A0A0NEG5_STRRN</name>
<dbReference type="InterPro" id="IPR011051">
    <property type="entry name" value="RmlC_Cupin_sf"/>
</dbReference>
<evidence type="ECO:0000313" key="5">
    <source>
        <dbReference type="Proteomes" id="UP000281594"/>
    </source>
</evidence>
<feature type="region of interest" description="Disordered" evidence="3">
    <location>
        <begin position="137"/>
        <end position="168"/>
    </location>
</feature>
<comment type="caution">
    <text evidence="4">The sequence shown here is derived from an EMBL/GenBank/DDBJ whole genome shotgun (WGS) entry which is preliminary data.</text>
</comment>
<dbReference type="eggNOG" id="COG1482">
    <property type="taxonomic scope" value="Bacteria"/>
</dbReference>
<dbReference type="Proteomes" id="UP000281594">
    <property type="component" value="Unassembled WGS sequence"/>
</dbReference>
<evidence type="ECO:0000256" key="1">
    <source>
        <dbReference type="ARBA" id="ARBA00022723"/>
    </source>
</evidence>
<dbReference type="RefSeq" id="WP_020869074.1">
    <property type="nucleotide sequence ID" value="NC_022785.1"/>
</dbReference>
<dbReference type="HOGENOM" id="CLU_466831_0_0_11"/>
<keyword evidence="2" id="KW-0862">Zinc</keyword>
<dbReference type="KEGG" id="src:M271_20480"/>
<dbReference type="Gene3D" id="2.60.120.10">
    <property type="entry name" value="Jelly Rolls"/>
    <property type="match status" value="2"/>
</dbReference>
<dbReference type="AlphaFoldDB" id="A0A0A0NEG5"/>
<dbReference type="PANTHER" id="PTHR42742:SF3">
    <property type="entry name" value="FRUCTOKINASE"/>
    <property type="match status" value="1"/>
</dbReference>
<dbReference type="PANTHER" id="PTHR42742">
    <property type="entry name" value="TRANSCRIPTIONAL REPRESSOR MPRA"/>
    <property type="match status" value="1"/>
</dbReference>
<feature type="compositionally biased region" description="Gly residues" evidence="3">
    <location>
        <begin position="137"/>
        <end position="146"/>
    </location>
</feature>
<evidence type="ECO:0000256" key="2">
    <source>
        <dbReference type="ARBA" id="ARBA00022833"/>
    </source>
</evidence>
<organism evidence="4 5">
    <name type="scientific">Streptomyces rapamycinicus (strain ATCC 29253 / DSM 41530 / NRRL 5491 / AYB-994)</name>
    <name type="common">Streptomyces hygroscopicus (strain ATCC 29253)</name>
    <dbReference type="NCBI Taxonomy" id="1343740"/>
    <lineage>
        <taxon>Bacteria</taxon>
        <taxon>Bacillati</taxon>
        <taxon>Actinomycetota</taxon>
        <taxon>Actinomycetes</taxon>
        <taxon>Kitasatosporales</taxon>
        <taxon>Streptomycetaceae</taxon>
        <taxon>Streptomyces</taxon>
        <taxon>Streptomyces violaceusniger group</taxon>
    </lineage>
</organism>
<dbReference type="InterPro" id="IPR016847">
    <property type="entry name" value="Man6P_Isoase_Firm_lng_prd"/>
</dbReference>
<dbReference type="PIRSF" id="PIRSF026713">
    <property type="entry name" value="PMI_Firm_long_prd"/>
    <property type="match status" value="1"/>
</dbReference>
<dbReference type="GO" id="GO:0046872">
    <property type="term" value="F:metal ion binding"/>
    <property type="evidence" value="ECO:0007669"/>
    <property type="project" value="UniProtKB-KW"/>
</dbReference>
<reference evidence="4 5" key="1">
    <citation type="journal article" date="2018" name="J. Biol. Chem.">
        <title>Discovery of the actinoplanic acid pathway in Streptomyces rapamycinicus reveals a genetically conserved synergism with rapamycin.</title>
        <authorList>
            <person name="Mrak P."/>
            <person name="Krastel P."/>
            <person name="Pivk Lukancic P."/>
            <person name="Tao J."/>
            <person name="Pistorius D."/>
            <person name="Moore C.M."/>
        </authorList>
    </citation>
    <scope>NUCLEOTIDE SEQUENCE [LARGE SCALE GENOMIC DNA]</scope>
    <source>
        <strain evidence="4 5">NRRL 5491</strain>
    </source>
</reference>
<keyword evidence="1" id="KW-0479">Metal-binding</keyword>
<accession>A0A0A0NEG5</accession>
<dbReference type="STRING" id="1343740.M271_20480"/>
<evidence type="ECO:0000256" key="3">
    <source>
        <dbReference type="SAM" id="MobiDB-lite"/>
    </source>
</evidence>
<sequence>MGESPQVKVKAPQYDPTPCYPVLADAVAVGWADAAGTLPKGTRVLAVDGPAVLDWAAVAAGLGAAFGARGARVEFADVRTAVRDWETVRRLTDSDELRDDPDFARLAGGDLSDLMDPAALAALAALADLDESGAGEVGAGGAGAGGSDPSEDGPAGGGASESGPAEGGALRVLLGPGAALAESDILWWADLPKRYAEAAVKHGRGRNLAAPEGEPPTLRRLLYIDWPLLDRHRDHMAERIARWIDVTDTVTPTSIGGQALRETCRSLATRPFRTRPTFNSTPWGGHWAQETLGHNPDAENTALGYELIAPESGVLLGDDASRCVEVPFQLVVALSPVDVLGPAVHEMFGTSFPVRFDYLDTVRGGNLSVHCHPRPDDMRDVFGWPYTQHETYYLMHTGEHGKVFLGLREDADVEAFHHSAHAADAHGTPFDIERYVQVFPAEAGQLYLVPAGTPHGSGEGNVVLEVSATPYLYSLRFYDWLRRDAADRQRAVHVEHAFRNLDPERSGGAVARELIQRPRPLRAGDGWREEVLGALPAMFFQVHRIAVEPDRAAEQRTDGRFHVLTVVDGQGAVITTAAGHRHSVHYAETLAVPASVTAYHVHSQGPEPVRLVKAQVV</sequence>